<keyword evidence="7" id="KW-0418">Kinase</keyword>
<evidence type="ECO:0000313" key="9">
    <source>
        <dbReference type="EMBL" id="ABB38572.2"/>
    </source>
</evidence>
<dbReference type="PANTHER" id="PTHR33799">
    <property type="entry name" value="PTS PERMEASE-RELATED-RELATED"/>
    <property type="match status" value="1"/>
</dbReference>
<keyword evidence="2" id="KW-0813">Transport</keyword>
<dbReference type="DNASU" id="3756775"/>
<evidence type="ECO:0000256" key="4">
    <source>
        <dbReference type="ARBA" id="ARBA00022597"/>
    </source>
</evidence>
<keyword evidence="3" id="KW-0963">Cytoplasm</keyword>
<dbReference type="GO" id="GO:0009401">
    <property type="term" value="P:phosphoenolpyruvate-dependent sugar phosphotransferase system"/>
    <property type="evidence" value="ECO:0007669"/>
    <property type="project" value="UniProtKB-KW"/>
</dbReference>
<dbReference type="InterPro" id="IPR033887">
    <property type="entry name" value="PTS_IIA_man"/>
</dbReference>
<dbReference type="HOGENOM" id="CLU_123235_0_1_7"/>
<reference evidence="9 10" key="1">
    <citation type="journal article" date="2011" name="J. Bacteriol.">
        <title>Complete genome sequence and updated annotation of Desulfovibrio alaskensis G20.</title>
        <authorList>
            <person name="Hauser L.J."/>
            <person name="Land M.L."/>
            <person name="Brown S.D."/>
            <person name="Larimer F."/>
            <person name="Keller K.L."/>
            <person name="Rapp-Giles B.J."/>
            <person name="Price M.N."/>
            <person name="Lin M."/>
            <person name="Bruce D.C."/>
            <person name="Detter J.C."/>
            <person name="Tapia R."/>
            <person name="Han C.S."/>
            <person name="Goodwin L.A."/>
            <person name="Cheng J.F."/>
            <person name="Pitluck S."/>
            <person name="Copeland A."/>
            <person name="Lucas S."/>
            <person name="Nolan M."/>
            <person name="Lapidus A.L."/>
            <person name="Palumbo A.V."/>
            <person name="Wall J.D."/>
        </authorList>
    </citation>
    <scope>NUCLEOTIDE SEQUENCE [LARGE SCALE GENOMIC DNA]</scope>
    <source>
        <strain evidence="10">ATCC BAA 1058 / DSM 17464 / G20</strain>
    </source>
</reference>
<dbReference type="PROSITE" id="PS51096">
    <property type="entry name" value="PTS_EIIA_TYPE_4"/>
    <property type="match status" value="1"/>
</dbReference>
<keyword evidence="4" id="KW-0762">Sugar transport</keyword>
<evidence type="ECO:0000256" key="6">
    <source>
        <dbReference type="ARBA" id="ARBA00022683"/>
    </source>
</evidence>
<dbReference type="EMBL" id="CP000112">
    <property type="protein sequence ID" value="ABB38572.2"/>
    <property type="molecule type" value="Genomic_DNA"/>
</dbReference>
<dbReference type="GO" id="GO:0005737">
    <property type="term" value="C:cytoplasm"/>
    <property type="evidence" value="ECO:0007669"/>
    <property type="project" value="UniProtKB-SubCell"/>
</dbReference>
<feature type="domain" description="PTS EIIA type-4" evidence="8">
    <location>
        <begin position="11"/>
        <end position="132"/>
    </location>
</feature>
<evidence type="ECO:0000256" key="1">
    <source>
        <dbReference type="ARBA" id="ARBA00004496"/>
    </source>
</evidence>
<sequence>MSSEPTVEEPVVGIVLVTHADYGAALLRAAEFILGPLTDCTSVSVDGTLQVGETIDRLKEAVRKLDKGKGVIVLTDMFGGTPTNLSLSLLSSADIEVVTGINLPMLLKVFSSRTMELQNLALEAKESGGNGIVVAGEVLRRKARGK</sequence>
<dbReference type="RefSeq" id="WP_011367702.1">
    <property type="nucleotide sequence ID" value="NC_007519.1"/>
</dbReference>
<dbReference type="STRING" id="207559.Dde_1775"/>
<dbReference type="GO" id="GO:0016301">
    <property type="term" value="F:kinase activity"/>
    <property type="evidence" value="ECO:0007669"/>
    <property type="project" value="UniProtKB-KW"/>
</dbReference>
<keyword evidence="5" id="KW-0808">Transferase</keyword>
<evidence type="ECO:0000256" key="2">
    <source>
        <dbReference type="ARBA" id="ARBA00022448"/>
    </source>
</evidence>
<dbReference type="PANTHER" id="PTHR33799:SF1">
    <property type="entry name" value="PTS SYSTEM MANNOSE-SPECIFIC EIIAB COMPONENT-RELATED"/>
    <property type="match status" value="1"/>
</dbReference>
<dbReference type="KEGG" id="dde:Dde_1775"/>
<dbReference type="SUPFAM" id="SSF53062">
    <property type="entry name" value="PTS system fructose IIA component-like"/>
    <property type="match status" value="1"/>
</dbReference>
<keyword evidence="10" id="KW-1185">Reference proteome</keyword>
<dbReference type="InterPro" id="IPR051471">
    <property type="entry name" value="Bacterial_PTS_sugar_comp"/>
</dbReference>
<organism evidence="9 10">
    <name type="scientific">Oleidesulfovibrio alaskensis (strain ATCC BAA-1058 / DSM 17464 / G20)</name>
    <name type="common">Desulfovibrio alaskensis</name>
    <dbReference type="NCBI Taxonomy" id="207559"/>
    <lineage>
        <taxon>Bacteria</taxon>
        <taxon>Pseudomonadati</taxon>
        <taxon>Thermodesulfobacteriota</taxon>
        <taxon>Desulfovibrionia</taxon>
        <taxon>Desulfovibrionales</taxon>
        <taxon>Desulfovibrionaceae</taxon>
        <taxon>Oleidesulfovibrio</taxon>
    </lineage>
</organism>
<evidence type="ECO:0000259" key="8">
    <source>
        <dbReference type="PROSITE" id="PS51096"/>
    </source>
</evidence>
<gene>
    <name evidence="9" type="ordered locus">Dde_1775</name>
</gene>
<dbReference type="InterPro" id="IPR004701">
    <property type="entry name" value="PTS_EIIA_man-typ"/>
</dbReference>
<dbReference type="CDD" id="cd00006">
    <property type="entry name" value="PTS_IIA_man"/>
    <property type="match status" value="1"/>
</dbReference>
<keyword evidence="6" id="KW-0598">Phosphotransferase system</keyword>
<proteinExistence type="predicted"/>
<accession>Q310S4</accession>
<protein>
    <submittedName>
        <fullName evidence="9">PTS system fructose subfamily IIA component</fullName>
    </submittedName>
</protein>
<dbReference type="GO" id="GO:0016020">
    <property type="term" value="C:membrane"/>
    <property type="evidence" value="ECO:0007669"/>
    <property type="project" value="InterPro"/>
</dbReference>
<dbReference type="AlphaFoldDB" id="Q310S4"/>
<evidence type="ECO:0000313" key="10">
    <source>
        <dbReference type="Proteomes" id="UP000002710"/>
    </source>
</evidence>
<dbReference type="Pfam" id="PF03610">
    <property type="entry name" value="EIIA-man"/>
    <property type="match status" value="1"/>
</dbReference>
<dbReference type="Proteomes" id="UP000002710">
    <property type="component" value="Chromosome"/>
</dbReference>
<evidence type="ECO:0000256" key="3">
    <source>
        <dbReference type="ARBA" id="ARBA00022490"/>
    </source>
</evidence>
<dbReference type="Gene3D" id="3.40.50.510">
    <property type="entry name" value="Phosphotransferase system, mannose-type IIA component"/>
    <property type="match status" value="1"/>
</dbReference>
<evidence type="ECO:0000256" key="7">
    <source>
        <dbReference type="ARBA" id="ARBA00022777"/>
    </source>
</evidence>
<dbReference type="InterPro" id="IPR036662">
    <property type="entry name" value="PTS_EIIA_man-typ_sf"/>
</dbReference>
<evidence type="ECO:0000256" key="5">
    <source>
        <dbReference type="ARBA" id="ARBA00022679"/>
    </source>
</evidence>
<name>Q310S4_OLEA2</name>
<comment type="subcellular location">
    <subcellularLocation>
        <location evidence="1">Cytoplasm</location>
    </subcellularLocation>
</comment>
<dbReference type="eggNOG" id="COG2893">
    <property type="taxonomic scope" value="Bacteria"/>
</dbReference>